<sequence length="330" mass="38408">MEKVTIIIPNYNGKKFMEDCMAALEKQDNPDFKVLLVDNGSTDGSLEYIRKHYPDLEIIVLEKNYGFSRAVNEGIRAAESPYVILLNNDTKVRPGYVEELVRIMDEHPEAFSASAKMIQMYHPELMDDAGDQYTILGWAFQRGVAHYTERYRKPARVFSSCAGAAIYRRSVFEKIGYFDEKHFAYLEDLDVGYRARIFGWQNLYCPDAEVEHVGSGTSGSKYNKFKVRLAARNNVYLNYKNMPVLQLVLNFPTLFIGCLIKMRFFKKIGFGEDYKEGLREGWSTRKECRKVPFSFRHLWNYFCIQARLIAGTFLYVYEFLYRKLIKPAGK</sequence>
<dbReference type="Proteomes" id="UP001299265">
    <property type="component" value="Unassembled WGS sequence"/>
</dbReference>
<evidence type="ECO:0000256" key="1">
    <source>
        <dbReference type="ARBA" id="ARBA00004776"/>
    </source>
</evidence>
<dbReference type="PANTHER" id="PTHR43179:SF12">
    <property type="entry name" value="GALACTOFURANOSYLTRANSFERASE GLFT2"/>
    <property type="match status" value="1"/>
</dbReference>
<keyword evidence="4" id="KW-0808">Transferase</keyword>
<protein>
    <submittedName>
        <fullName evidence="6">Glycosyltransferase family 2 protein</fullName>
    </submittedName>
</protein>
<comment type="pathway">
    <text evidence="1">Cell wall biogenesis; cell wall polysaccharide biosynthesis.</text>
</comment>
<name>A0AAP2W8K1_9FIRM</name>
<organism evidence="6 7">
    <name type="scientific">Lientehia hominis</name>
    <dbReference type="NCBI Taxonomy" id="2897778"/>
    <lineage>
        <taxon>Bacteria</taxon>
        <taxon>Bacillati</taxon>
        <taxon>Bacillota</taxon>
        <taxon>Clostridia</taxon>
        <taxon>Lachnospirales</taxon>
        <taxon>Lachnospiraceae</taxon>
        <taxon>Lientehia</taxon>
    </lineage>
</organism>
<dbReference type="RefSeq" id="WP_231062042.1">
    <property type="nucleotide sequence ID" value="NZ_JAJNOR010000002.1"/>
</dbReference>
<dbReference type="InterPro" id="IPR029044">
    <property type="entry name" value="Nucleotide-diphossugar_trans"/>
</dbReference>
<dbReference type="Gene3D" id="3.90.550.10">
    <property type="entry name" value="Spore Coat Polysaccharide Biosynthesis Protein SpsA, Chain A"/>
    <property type="match status" value="1"/>
</dbReference>
<evidence type="ECO:0000256" key="3">
    <source>
        <dbReference type="ARBA" id="ARBA00022676"/>
    </source>
</evidence>
<evidence type="ECO:0000256" key="4">
    <source>
        <dbReference type="ARBA" id="ARBA00022679"/>
    </source>
</evidence>
<evidence type="ECO:0000259" key="5">
    <source>
        <dbReference type="Pfam" id="PF00535"/>
    </source>
</evidence>
<dbReference type="SUPFAM" id="SSF53448">
    <property type="entry name" value="Nucleotide-diphospho-sugar transferases"/>
    <property type="match status" value="1"/>
</dbReference>
<reference evidence="6 7" key="1">
    <citation type="submission" date="2021-11" db="EMBL/GenBank/DDBJ databases">
        <title>Lacrimispora sp. nov. NSJ-141 isolated from human feces.</title>
        <authorList>
            <person name="Abdugheni R."/>
        </authorList>
    </citation>
    <scope>NUCLEOTIDE SEQUENCE [LARGE SCALE GENOMIC DNA]</scope>
    <source>
        <strain evidence="6 7">NSJ-141</strain>
    </source>
</reference>
<proteinExistence type="inferred from homology"/>
<accession>A0AAP2W8K1</accession>
<evidence type="ECO:0000256" key="2">
    <source>
        <dbReference type="ARBA" id="ARBA00006739"/>
    </source>
</evidence>
<comment type="similarity">
    <text evidence="2">Belongs to the glycosyltransferase 2 family.</text>
</comment>
<keyword evidence="3" id="KW-0328">Glycosyltransferase</keyword>
<evidence type="ECO:0000313" key="6">
    <source>
        <dbReference type="EMBL" id="MCD2492131.1"/>
    </source>
</evidence>
<dbReference type="AlphaFoldDB" id="A0AAP2W8K1"/>
<dbReference type="EMBL" id="JAJNOR010000002">
    <property type="protein sequence ID" value="MCD2492131.1"/>
    <property type="molecule type" value="Genomic_DNA"/>
</dbReference>
<keyword evidence="7" id="KW-1185">Reference proteome</keyword>
<dbReference type="CDD" id="cd04186">
    <property type="entry name" value="GT_2_like_c"/>
    <property type="match status" value="1"/>
</dbReference>
<comment type="caution">
    <text evidence="6">The sequence shown here is derived from an EMBL/GenBank/DDBJ whole genome shotgun (WGS) entry which is preliminary data.</text>
</comment>
<evidence type="ECO:0000313" key="7">
    <source>
        <dbReference type="Proteomes" id="UP001299265"/>
    </source>
</evidence>
<dbReference type="PANTHER" id="PTHR43179">
    <property type="entry name" value="RHAMNOSYLTRANSFERASE WBBL"/>
    <property type="match status" value="1"/>
</dbReference>
<dbReference type="GO" id="GO:0016757">
    <property type="term" value="F:glycosyltransferase activity"/>
    <property type="evidence" value="ECO:0007669"/>
    <property type="project" value="UniProtKB-KW"/>
</dbReference>
<dbReference type="InterPro" id="IPR001173">
    <property type="entry name" value="Glyco_trans_2-like"/>
</dbReference>
<dbReference type="Pfam" id="PF00535">
    <property type="entry name" value="Glycos_transf_2"/>
    <property type="match status" value="1"/>
</dbReference>
<gene>
    <name evidence="6" type="ORF">LQE92_05755</name>
</gene>
<feature type="domain" description="Glycosyltransferase 2-like" evidence="5">
    <location>
        <begin position="5"/>
        <end position="176"/>
    </location>
</feature>